<keyword evidence="8" id="KW-1185">Reference proteome</keyword>
<evidence type="ECO:0000313" key="9">
    <source>
        <dbReference type="WBParaSite" id="MBELARI_LOCUS13758"/>
    </source>
</evidence>
<evidence type="ECO:0000256" key="5">
    <source>
        <dbReference type="SAM" id="MobiDB-lite"/>
    </source>
</evidence>
<dbReference type="PROSITE" id="PS51196">
    <property type="entry name" value="SECA_MOTOR_DEAD"/>
    <property type="match status" value="1"/>
</dbReference>
<dbReference type="InterPro" id="IPR014018">
    <property type="entry name" value="SecA_motor_DEAD"/>
</dbReference>
<evidence type="ECO:0008006" key="10">
    <source>
        <dbReference type="Google" id="ProtNLM"/>
    </source>
</evidence>
<feature type="domain" description="Helicase C-terminal" evidence="6">
    <location>
        <begin position="1564"/>
        <end position="1731"/>
    </location>
</feature>
<protein>
    <recommendedName>
        <fullName evidence="10">Protein translocase subunit SecA</fullName>
    </recommendedName>
</protein>
<proteinExistence type="predicted"/>
<evidence type="ECO:0000256" key="4">
    <source>
        <dbReference type="SAM" id="Coils"/>
    </source>
</evidence>
<evidence type="ECO:0000256" key="2">
    <source>
        <dbReference type="ARBA" id="ARBA00022927"/>
    </source>
</evidence>
<reference evidence="9" key="1">
    <citation type="submission" date="2024-02" db="UniProtKB">
        <authorList>
            <consortium name="WormBaseParasite"/>
        </authorList>
    </citation>
    <scope>IDENTIFICATION</scope>
</reference>
<dbReference type="SUPFAM" id="SSF52540">
    <property type="entry name" value="P-loop containing nucleoside triphosphate hydrolases"/>
    <property type="match status" value="1"/>
</dbReference>
<dbReference type="PROSITE" id="PS51194">
    <property type="entry name" value="HELICASE_CTER"/>
    <property type="match status" value="1"/>
</dbReference>
<keyword evidence="1" id="KW-0963">Cytoplasm</keyword>
<keyword evidence="3" id="KW-0811">Translocation</keyword>
<sequence length="3076" mass="351382">MITYTPESLEIGLTLRLYANSELGYEDLVLGMFQEDPKSLPKSVERRLRELYIKHQKLVIQHQGKNFIAEFVKNGDTKLIKRFLELTTNGEEAELFKGIEEAQDIQSRLEKLEELNEAKKISKSFRRYFNNQMRVFVKTGIEDEFRVILKEWLTSGEVNLKTWQQIKKWHKDGCELKTFRTMKLKDLAETDVLVHKVRDLAQRITTDEFLEPAMITKTMDRILREPTSKRVGGKVIVSSGTIFIDNWDDWFKKEVDKGAKQIEIYADNCLALMGDILIPETNLVICTSKVRVWKKSSIDLSGRSHEPKKRKARDSTSSSDNSKDGVDGQPGGSSGNLTIFTKAFVGQELLDIQLNGGRGEDGESGGDGYTGGDGKGVDWAEMRDLASFYSSLYWSYWSKYTGFEPSGWKNTYYNWNTGQQYCYKTFEDSAGRKLTLSYAGISLHWYTPTQYHLFLWVEGAEGETGTRGGKNGMGGEGGYKGECLIMNPETKQQFAVATTRLMGENGENGQPGEAGSNGKRGNDLAIIDNSAGSKVELGDTNSRLKMEWYGSEGDYRRFFGYKKHVDSESHPFIKFENGGSLSKSLLESTISTSQRSQFSKSVAQNAIITEEVLERSNENFDGESTFVEQIGLTLNDEEEEEEEEQSEEQSVEQVVVLRQADQVNLKEYTEESLKRAKPPLTASKVATAVKKTGRHGIITATAQCLFDLFQIEIDWNLLEDLRFPTLFQKNHFVHAVEEVPLQRTLIAISQNMIQKGKSYLEIHEFARSVALRRKLKFELTEKRHLSSRAIQELIGIDENYQKDLSECKNKKYLDGCRAGEPVAMGDIELKELIDSVGRDFSILYTKNEELLALQHFLKSFPSHLKVMIENNLKNDQMIWSNGDGEAFLAPYLKKAKEEENDHVDGETPQPPRQNEPLTELTEEQRKKFKNIVRGVNSEDNSERINESISLLRDLFKAEPTLAKRYGTLPKLLTENPADHQKKGKWATKLMNFVSQKDSEDEKKLTVFLIKAHFIAQEVLPFHRRLFNCNLLTKADAKELELSDFVNDLEDKDYSNFVKNLKSHTLDLSKKLCLEEMKRKRNSSSAVLYLKALADKSQITAYKLSGYKRLEECWVFKGSKETKDQNEERFVISEERAFEIEVDQDYHQFLASQQTIQEHFGLVDQKEQIPTTIQQFFEKELQPIVLEWLETFSAVAKFDQLLNFLATRFFIDGCHLSLFELQFVFSTFTHLTVECRADPKFLLTLLSTVSQTRFVDVFLYIRLCYLYGKKLEDKIWHNLRFISNPRHKIILALKLVEHKNVPSTDTLYKLILMLQHSSTDSQKLENLSMEMWIDIALKQTWAEIGSMMNEFGEAGYYLGVLASKGFTEEQKAMSSVLKSVKFIPEKLLGLFVTWICNGEFGENSLEAIRELEGLKEADDWSDEEKKGDCAKLLTNEKDQKNFFDHIGGDFLRKHEEMRTTESLKHLVVGMHDDAEMNAKVSARVEKCCDALQSLEKGEELNEICGILARFDGYLKEIEGKTLRNTQKMAVLCAVEGNGHVLEQKKLFHENCPVIKTKVDDWAKSVYDEICDQLDSERSTLVICDSIAQAVLLEEKLRKIFEAEEKKSSMLDECFKTLTMYTRSHDQFNFDGETALQPGKLLIATNLAGRGTDIKLSRELEGNGGLHVITAFMPQNARIEEQAFGRAARSGQPGSAQIIALLAERDGIKPSFFQFKMYRDNLEVQRLAELKVFYDYHTDIEETCLKKFQEHCSEVLSKVYSSKTTDSKIANPEEVVYFALLDKWALWLDEKGSEIEQCSKNNNDEERAKQKKSIVDSVKAFLDNHRLDVKEAEEKWLDFPQSQLTLALFSLCNKDLKRADRLFEKVIANDFFFAPEAYYYKACMRMAMKDLEDENYVDLVDAKKFFYYARTLLKERLESSEREATFVLQNLQQLNQKIRSNGFEVQQKANAENMQTIISNIDWLIGVPCHKEMFHSQKISKEMSFQIFGSLESDGIISPHVFTNFEPQGWMLKAVHDKFGLSNEQLKRSLVVAKASNIFFYRDTGEKHLDFGESPKVDDDNAFSIALLPILENTVKLSNRQSFYTELHESGVVKNVEQLKYANPGHETEVKLILDKKEIDPFALPTEGQHLVLNNGIQENRLYYKADDLKEIEEIEGKMMDEFIGEIDITMLRRFSYFSDFDGVQVDELAEYFEIPADGAAWLLRSLEEMGVFEQRMETRVQFTPNDELWKNKVLIFLEAKKNEEKNGNPIRAVASALENLRRIKDLQHLSIELLKYVTELKEDDDVERLYDHLMKEKLIEEYIHSCFRLNSRLDVSSLPASISDQVGLYLMSKFAYSFALERLCVDIDNGNAQKVMFHSIFLPEYPHKQFFDSLKSQEVISSQRIVSKEYQNIDEDLFEELDEIKGTLREHASKLLDQTGYHLTLLPLENYILGRSETLNSEIRFVSDKGLKLVVGVGESGLGWKILTNVVGAVVTAVRTAVSKIKAFGSWAYGIGSSIVHWVGDNIVDPVANKINKVAMKVGKACSYVKGKVSEFTQWVANSEAFKAASSCVKSTCGAIAAVGGAIVGAVGDAVTKVGKVIGRAAYQLGEMTGINDNIRKIAAAGRAIGNKVKEAAEWVAEKAVQLYEGAKREAVKAFEWVSETKLVKWAKSAGKAVIDFGKNVYQKMSNFISAVMESYEYYNQCRFYAKKIAVESQSSSVDEYTILRTYVNARQATACEEEGDETFRQKLQTHLVLSFEKAYARLDKVIYESVMKEICEYNLPLDLQSKLATIETFIKVSPSTQNFKSEVEEKFMIEASKVAIKFGYLMTEFATNDAPFESMEMPDLETEFTFGRLEGIVRKTVQDFANYQKLELKEKDGDDGSLTKRFIAKFAIELGKLIGEYCRAIYIDKPTKDLTAFMVELRKPGKVAEVADFEGEDLKLKRALAHCNAQIKEKRQNQGLLKELLRIVHQKVVDDVGVLKVALKFGYPLPICCLERIVPVLERVVEAPLRIQLAKREYGNGSALEVIRVDHIDDSLFISSRDYLRYKRIGVGNEEEETSVNSFLFDALQRRFPLKEQLKEREIFRNYLIQSL</sequence>
<feature type="region of interest" description="Disordered" evidence="5">
    <location>
        <begin position="897"/>
        <end position="920"/>
    </location>
</feature>
<evidence type="ECO:0000259" key="7">
    <source>
        <dbReference type="PROSITE" id="PS51196"/>
    </source>
</evidence>
<keyword evidence="2" id="KW-0653">Protein transport</keyword>
<feature type="region of interest" description="Disordered" evidence="5">
    <location>
        <begin position="301"/>
        <end position="334"/>
    </location>
</feature>
<evidence type="ECO:0000313" key="8">
    <source>
        <dbReference type="Proteomes" id="UP000887575"/>
    </source>
</evidence>
<dbReference type="GO" id="GO:0006605">
    <property type="term" value="P:protein targeting"/>
    <property type="evidence" value="ECO:0007669"/>
    <property type="project" value="InterPro"/>
</dbReference>
<dbReference type="PANTHER" id="PTHR30612:SF0">
    <property type="entry name" value="CHLOROPLAST PROTEIN-TRANSPORTING ATPASE"/>
    <property type="match status" value="1"/>
</dbReference>
<evidence type="ECO:0000256" key="3">
    <source>
        <dbReference type="ARBA" id="ARBA00023010"/>
    </source>
</evidence>
<evidence type="ECO:0000259" key="6">
    <source>
        <dbReference type="PROSITE" id="PS51194"/>
    </source>
</evidence>
<dbReference type="InterPro" id="IPR027417">
    <property type="entry name" value="P-loop_NTPase"/>
</dbReference>
<dbReference type="InterPro" id="IPR001650">
    <property type="entry name" value="Helicase_C-like"/>
</dbReference>
<dbReference type="PANTHER" id="PTHR30612">
    <property type="entry name" value="SECA INNER MEMBRANE COMPONENT OF SEC PROTEIN SECRETION SYSTEM"/>
    <property type="match status" value="1"/>
</dbReference>
<dbReference type="WBParaSite" id="MBELARI_LOCUS13758">
    <property type="protein sequence ID" value="MBELARI_LOCUS13758"/>
    <property type="gene ID" value="MBELARI_LOCUS13758"/>
</dbReference>
<keyword evidence="2" id="KW-0813">Transport</keyword>
<dbReference type="GO" id="GO:0005524">
    <property type="term" value="F:ATP binding"/>
    <property type="evidence" value="ECO:0007669"/>
    <property type="project" value="InterPro"/>
</dbReference>
<dbReference type="Proteomes" id="UP000887575">
    <property type="component" value="Unassembled WGS sequence"/>
</dbReference>
<dbReference type="InterPro" id="IPR000185">
    <property type="entry name" value="SecA"/>
</dbReference>
<feature type="coiled-coil region" evidence="4">
    <location>
        <begin position="627"/>
        <end position="654"/>
    </location>
</feature>
<dbReference type="GO" id="GO:0006886">
    <property type="term" value="P:intracellular protein transport"/>
    <property type="evidence" value="ECO:0007669"/>
    <property type="project" value="InterPro"/>
</dbReference>
<accession>A0AAF3EIC2</accession>
<organism evidence="8 9">
    <name type="scientific">Mesorhabditis belari</name>
    <dbReference type="NCBI Taxonomy" id="2138241"/>
    <lineage>
        <taxon>Eukaryota</taxon>
        <taxon>Metazoa</taxon>
        <taxon>Ecdysozoa</taxon>
        <taxon>Nematoda</taxon>
        <taxon>Chromadorea</taxon>
        <taxon>Rhabditida</taxon>
        <taxon>Rhabditina</taxon>
        <taxon>Rhabditomorpha</taxon>
        <taxon>Rhabditoidea</taxon>
        <taxon>Rhabditidae</taxon>
        <taxon>Mesorhabditinae</taxon>
        <taxon>Mesorhabditis</taxon>
    </lineage>
</organism>
<name>A0AAF3EIC2_9BILA</name>
<feature type="domain" description="SecA family profile" evidence="7">
    <location>
        <begin position="1562"/>
        <end position="1732"/>
    </location>
</feature>
<dbReference type="Gene3D" id="3.40.50.300">
    <property type="entry name" value="P-loop containing nucleotide triphosphate hydrolases"/>
    <property type="match status" value="1"/>
</dbReference>
<keyword evidence="4" id="KW-0175">Coiled coil</keyword>
<evidence type="ECO:0000256" key="1">
    <source>
        <dbReference type="ARBA" id="ARBA00022490"/>
    </source>
</evidence>